<evidence type="ECO:0000256" key="1">
    <source>
        <dbReference type="SAM" id="Phobius"/>
    </source>
</evidence>
<evidence type="ECO:0000313" key="6">
    <source>
        <dbReference type="Proteomes" id="UP001139365"/>
    </source>
</evidence>
<dbReference type="GO" id="GO:0005886">
    <property type="term" value="C:plasma membrane"/>
    <property type="evidence" value="ECO:0007669"/>
    <property type="project" value="TreeGrafter"/>
</dbReference>
<evidence type="ECO:0000313" key="4">
    <source>
        <dbReference type="EMBL" id="MCI5754739.1"/>
    </source>
</evidence>
<dbReference type="Pfam" id="PF02698">
    <property type="entry name" value="DUF218"/>
    <property type="match status" value="1"/>
</dbReference>
<dbReference type="AlphaFoldDB" id="R6TNL8"/>
<organism evidence="3 5">
    <name type="scientific">Candidatus Colimorpha enterica</name>
    <dbReference type="NCBI Taxonomy" id="3083063"/>
    <lineage>
        <taxon>Bacteria</taxon>
        <taxon>Pseudomonadati</taxon>
        <taxon>Bacteroidota</taxon>
        <taxon>Bacteroidia</taxon>
        <taxon>Bacteroidales</taxon>
        <taxon>Candidatus Colimorpha</taxon>
    </lineage>
</organism>
<gene>
    <name evidence="3" type="ORF">BN580_00042</name>
    <name evidence="4" type="ORF">MR241_00410</name>
</gene>
<dbReference type="InterPro" id="IPR003848">
    <property type="entry name" value="DUF218"/>
</dbReference>
<evidence type="ECO:0000313" key="3">
    <source>
        <dbReference type="EMBL" id="CDC71399.1"/>
    </source>
</evidence>
<proteinExistence type="predicted"/>
<accession>R6TNL8</accession>
<comment type="caution">
    <text evidence="3">The sequence shown here is derived from an EMBL/GenBank/DDBJ whole genome shotgun (WGS) entry which is preliminary data.</text>
</comment>
<keyword evidence="1" id="KW-0812">Transmembrane</keyword>
<dbReference type="Proteomes" id="UP001139365">
    <property type="component" value="Unassembled WGS sequence"/>
</dbReference>
<sequence length="261" mass="28550">MTMKTGSAAVTGKGKKRLNGFLRFVRTVIILALILGITGGIAVAAVNIAVIGTAKKTILTPDEAEKLEGVDCIIVLGCQVKKDVPSDMLYDRIVTGVDLYRRGVSEVLFMSGDSRMKHYDEVGVMKRVACEKGVPEDAVDCDGYGLSTYDSIYRAAKLYGCKKAVIVTQEYHLYRAVYIAKKMGLEAYGVSASIRRYRGQKFQNAREAAARVKDFAFSLIVPDAEMGLEVWKPAETASRAAVSGGKLTFFRLPSHKTRLCD</sequence>
<evidence type="ECO:0000259" key="2">
    <source>
        <dbReference type="Pfam" id="PF02698"/>
    </source>
</evidence>
<dbReference type="PANTHER" id="PTHR30336:SF6">
    <property type="entry name" value="INTEGRAL MEMBRANE PROTEIN"/>
    <property type="match status" value="1"/>
</dbReference>
<protein>
    <submittedName>
        <fullName evidence="4">YdcF family protein</fullName>
    </submittedName>
</protein>
<dbReference type="InterPro" id="IPR051599">
    <property type="entry name" value="Cell_Envelope_Assoc"/>
</dbReference>
<dbReference type="Proteomes" id="UP000017938">
    <property type="component" value="Unassembled WGS sequence"/>
</dbReference>
<name>R6TNL8_9BACT</name>
<dbReference type="STRING" id="1263015.BN580_00042"/>
<reference evidence="4 6" key="2">
    <citation type="submission" date="2022-03" db="EMBL/GenBank/DDBJ databases">
        <title>Metagenome-assembled genomes from swine fecal metagenomes.</title>
        <authorList>
            <person name="Holman D.B."/>
            <person name="Kommadath A."/>
        </authorList>
    </citation>
    <scope>NUCLEOTIDE SEQUENCE [LARGE SCALE GENOMIC DNA]</scope>
    <source>
        <strain evidence="4">SUG147</strain>
    </source>
</reference>
<dbReference type="EMBL" id="JALEMU010000010">
    <property type="protein sequence ID" value="MCI5754739.1"/>
    <property type="molecule type" value="Genomic_DNA"/>
</dbReference>
<evidence type="ECO:0000313" key="5">
    <source>
        <dbReference type="Proteomes" id="UP000017938"/>
    </source>
</evidence>
<feature type="domain" description="DUF218" evidence="2">
    <location>
        <begin position="71"/>
        <end position="192"/>
    </location>
</feature>
<reference evidence="3" key="1">
    <citation type="submission" date="2012-11" db="EMBL/GenBank/DDBJ databases">
        <title>Dependencies among metagenomic species, viruses, plasmids and units of genetic variation.</title>
        <authorList>
            <person name="Nielsen H.B."/>
            <person name="Almeida M."/>
            <person name="Juncker A.S."/>
            <person name="Rasmussen S."/>
            <person name="Li J."/>
            <person name="Sunagawa S."/>
            <person name="Plichta D."/>
            <person name="Gautier L."/>
            <person name="Le Chatelier E."/>
            <person name="Peletier E."/>
            <person name="Bonde I."/>
            <person name="Nielsen T."/>
            <person name="Manichanh C."/>
            <person name="Arumugam M."/>
            <person name="Batto J."/>
            <person name="Santos M.B.Q.D."/>
            <person name="Blom N."/>
            <person name="Borruel N."/>
            <person name="Burgdorf K.S."/>
            <person name="Boumezbeur F."/>
            <person name="Casellas F."/>
            <person name="Dore J."/>
            <person name="Guarner F."/>
            <person name="Hansen T."/>
            <person name="Hildebrand F."/>
            <person name="Kaas R.S."/>
            <person name="Kennedy S."/>
            <person name="Kristiansen K."/>
            <person name="Kultima J.R."/>
            <person name="Leonard P."/>
            <person name="Levenez F."/>
            <person name="Lund O."/>
            <person name="Moumen B."/>
            <person name="Le Paslier D."/>
            <person name="Pons N."/>
            <person name="Pedersen O."/>
            <person name="Prifti E."/>
            <person name="Qin J."/>
            <person name="Raes J."/>
            <person name="Tap J."/>
            <person name="Tims S."/>
            <person name="Ussery D.W."/>
            <person name="Yamada T."/>
            <person name="MetaHit consortium"/>
            <person name="Renault P."/>
            <person name="Sicheritz-Ponten T."/>
            <person name="Bork P."/>
            <person name="Wang J."/>
            <person name="Brunak S."/>
            <person name="Ehrlich S.D."/>
        </authorList>
    </citation>
    <scope>NUCLEOTIDE SEQUENCE [LARGE SCALE GENOMIC DNA]</scope>
</reference>
<dbReference type="EMBL" id="CBFW010000068">
    <property type="protein sequence ID" value="CDC71399.1"/>
    <property type="molecule type" value="Genomic_DNA"/>
</dbReference>
<dbReference type="PANTHER" id="PTHR30336">
    <property type="entry name" value="INNER MEMBRANE PROTEIN, PROBABLE PERMEASE"/>
    <property type="match status" value="1"/>
</dbReference>
<keyword evidence="1" id="KW-0472">Membrane</keyword>
<dbReference type="CDD" id="cd06259">
    <property type="entry name" value="YdcF-like"/>
    <property type="match status" value="1"/>
</dbReference>
<feature type="transmembrane region" description="Helical" evidence="1">
    <location>
        <begin position="21"/>
        <end position="46"/>
    </location>
</feature>
<keyword evidence="1" id="KW-1133">Transmembrane helix</keyword>